<organism evidence="1 2">
    <name type="scientific">Arctium lappa</name>
    <name type="common">Greater burdock</name>
    <name type="synonym">Lappa major</name>
    <dbReference type="NCBI Taxonomy" id="4217"/>
    <lineage>
        <taxon>Eukaryota</taxon>
        <taxon>Viridiplantae</taxon>
        <taxon>Streptophyta</taxon>
        <taxon>Embryophyta</taxon>
        <taxon>Tracheophyta</taxon>
        <taxon>Spermatophyta</taxon>
        <taxon>Magnoliopsida</taxon>
        <taxon>eudicotyledons</taxon>
        <taxon>Gunneridae</taxon>
        <taxon>Pentapetalae</taxon>
        <taxon>asterids</taxon>
        <taxon>campanulids</taxon>
        <taxon>Asterales</taxon>
        <taxon>Asteraceae</taxon>
        <taxon>Carduoideae</taxon>
        <taxon>Cardueae</taxon>
        <taxon>Arctiinae</taxon>
        <taxon>Arctium</taxon>
    </lineage>
</organism>
<gene>
    <name evidence="1" type="ORF">L6452_29848</name>
</gene>
<reference evidence="2" key="1">
    <citation type="journal article" date="2022" name="Mol. Ecol. Resour.">
        <title>The genomes of chicory, endive, great burdock and yacon provide insights into Asteraceae palaeo-polyploidization history and plant inulin production.</title>
        <authorList>
            <person name="Fan W."/>
            <person name="Wang S."/>
            <person name="Wang H."/>
            <person name="Wang A."/>
            <person name="Jiang F."/>
            <person name="Liu H."/>
            <person name="Zhao H."/>
            <person name="Xu D."/>
            <person name="Zhang Y."/>
        </authorList>
    </citation>
    <scope>NUCLEOTIDE SEQUENCE [LARGE SCALE GENOMIC DNA]</scope>
    <source>
        <strain evidence="2">cv. Niubang</strain>
    </source>
</reference>
<dbReference type="Proteomes" id="UP001055879">
    <property type="component" value="Linkage Group LG10"/>
</dbReference>
<name>A0ACB8ZHW3_ARCLA</name>
<keyword evidence="2" id="KW-1185">Reference proteome</keyword>
<comment type="caution">
    <text evidence="1">The sequence shown here is derived from an EMBL/GenBank/DDBJ whole genome shotgun (WGS) entry which is preliminary data.</text>
</comment>
<reference evidence="1 2" key="2">
    <citation type="journal article" date="2022" name="Mol. Ecol. Resour.">
        <title>The genomes of chicory, endive, great burdock and yacon provide insights into Asteraceae paleo-polyploidization history and plant inulin production.</title>
        <authorList>
            <person name="Fan W."/>
            <person name="Wang S."/>
            <person name="Wang H."/>
            <person name="Wang A."/>
            <person name="Jiang F."/>
            <person name="Liu H."/>
            <person name="Zhao H."/>
            <person name="Xu D."/>
            <person name="Zhang Y."/>
        </authorList>
    </citation>
    <scope>NUCLEOTIDE SEQUENCE [LARGE SCALE GENOMIC DNA]</scope>
    <source>
        <strain evidence="2">cv. Niubang</strain>
    </source>
</reference>
<dbReference type="EMBL" id="CM042056">
    <property type="protein sequence ID" value="KAI3697096.1"/>
    <property type="molecule type" value="Genomic_DNA"/>
</dbReference>
<sequence>MNNCMAGNDYINGRMRNEPREKGKSVAVNRNRRLFIHPDSCSNPLVSRSGGSCSFKNARSTIDATRHDKGKALCNSDAQNSMFRKGGNFAGLAEKNGDGDCGVSRVNASRKGVLPLNGFSAISSSDRSSKSCKLNNTLETGPSSDCGKGVGVLPAAHHKAESNASASMQPCTSSKVPRQKMLVRNGCISPHNIAKSKHVAEKHETGSVVKARSGSGTLASGGRSSMVDIKDLIADAKDSHRCKGKRVSCHPSFEEPAAGSGHLSHRRSILKAPVDSSSGFSVDASRCSAESERWRTTHNHRKQREIEHQKNGTMQRDHRNGRNVINLDEPEVVSSPCMRDPPQTTPPQKLGINGQREVTAPRNFGKRSMSSVDASAGEPSTSTPKRNKSLRGVGTSNSVSEPNTHNGNDEDSSVRALQVEADEMLARELQEQLYNEPTPAVEIREMDSRRAFAMPMQQDNSSRHAGGRHANRRRGPSTMNVHEYTRRPTIRRRLQRQVRTSTRMDPVRRLLRSRTTSSSSNRRSSIFPPNMDVDMRMQILETLEAVGDMRMPNDLLQVGREFNEDDYEMLLALDEDNHRHGGATRAQINNLPESTVQAENLQECSICLETPTVGETIRHLPCLHRFHKACIDEWLRRKTSCPVCKSSVT</sequence>
<protein>
    <submittedName>
        <fullName evidence="1">Uncharacterized protein</fullName>
    </submittedName>
</protein>
<proteinExistence type="predicted"/>
<evidence type="ECO:0000313" key="1">
    <source>
        <dbReference type="EMBL" id="KAI3697096.1"/>
    </source>
</evidence>
<accession>A0ACB8ZHW3</accession>
<evidence type="ECO:0000313" key="2">
    <source>
        <dbReference type="Proteomes" id="UP001055879"/>
    </source>
</evidence>